<dbReference type="PANTHER" id="PTHR40763">
    <property type="entry name" value="MEMBRANE PROTEIN-RELATED"/>
    <property type="match status" value="1"/>
</dbReference>
<feature type="domain" description="LiaF transmembrane" evidence="3">
    <location>
        <begin position="18"/>
        <end position="110"/>
    </location>
</feature>
<organism evidence="4 5">
    <name type="scientific">Mucilaginibacter conchicola</name>
    <dbReference type="NCBI Taxonomy" id="2303333"/>
    <lineage>
        <taxon>Bacteria</taxon>
        <taxon>Pseudomonadati</taxon>
        <taxon>Bacteroidota</taxon>
        <taxon>Sphingobacteriia</taxon>
        <taxon>Sphingobacteriales</taxon>
        <taxon>Sphingobacteriaceae</taxon>
        <taxon>Mucilaginibacter</taxon>
    </lineage>
</organism>
<dbReference type="Pfam" id="PF09922">
    <property type="entry name" value="LiaF-like_C"/>
    <property type="match status" value="1"/>
</dbReference>
<dbReference type="OrthoDB" id="129627at2"/>
<evidence type="ECO:0000313" key="5">
    <source>
        <dbReference type="Proteomes" id="UP000264217"/>
    </source>
</evidence>
<feature type="domain" description="Cell wall-active antibiotics response LiaF-like C-terminal" evidence="2">
    <location>
        <begin position="190"/>
        <end position="247"/>
    </location>
</feature>
<keyword evidence="5" id="KW-1185">Reference proteome</keyword>
<feature type="transmembrane region" description="Helical" evidence="1">
    <location>
        <begin position="45"/>
        <end position="61"/>
    </location>
</feature>
<proteinExistence type="predicted"/>
<evidence type="ECO:0000313" key="4">
    <source>
        <dbReference type="EMBL" id="RFZ95147.1"/>
    </source>
</evidence>
<dbReference type="AlphaFoldDB" id="A0A372P082"/>
<feature type="transmembrane region" description="Helical" evidence="1">
    <location>
        <begin position="90"/>
        <end position="105"/>
    </location>
</feature>
<evidence type="ECO:0000259" key="3">
    <source>
        <dbReference type="Pfam" id="PF22570"/>
    </source>
</evidence>
<evidence type="ECO:0008006" key="6">
    <source>
        <dbReference type="Google" id="ProtNLM"/>
    </source>
</evidence>
<dbReference type="Proteomes" id="UP000264217">
    <property type="component" value="Unassembled WGS sequence"/>
</dbReference>
<gene>
    <name evidence="4" type="ORF">D0C36_06360</name>
</gene>
<dbReference type="Pfam" id="PF22570">
    <property type="entry name" value="LiaF-TM"/>
    <property type="match status" value="1"/>
</dbReference>
<feature type="transmembrane region" description="Helical" evidence="1">
    <location>
        <begin position="68"/>
        <end position="84"/>
    </location>
</feature>
<name>A0A372P082_9SPHI</name>
<protein>
    <recommendedName>
        <fullName evidence="6">Cell wall-active antibiotics response LiaF-like C-terminal domain-containing protein</fullName>
    </recommendedName>
</protein>
<accession>A0A372P082</accession>
<keyword evidence="1" id="KW-0472">Membrane</keyword>
<sequence>MFNNINNSPNRSKSKVMLGAILLIVGAYLLLRQLGIFFIPDYIDLWPLWLIFWGLVIGARNNFQKSSGVILMGLGVIFLITENIHNADGFIWPAAIIGLGFWIMSKKSNKNTPKYDTDYWDRKYRTGTTTDTTEKPLADFSGAEFTGTDANVPPAEPTGSMPPPPSHDDYLDATSIFGGVNKTILSKNFRGGDITNIFGGTELDFTQADIHGRVVIDVTQVFGGTKLIVPANWHVIPDLAAVFAGVDDKRVKTGQPNMDKVLVLKGVSLFAGIDIRSY</sequence>
<dbReference type="RefSeq" id="WP_117390705.1">
    <property type="nucleotide sequence ID" value="NZ_QWDC01000001.1"/>
</dbReference>
<dbReference type="EMBL" id="QWDC01000001">
    <property type="protein sequence ID" value="RFZ95147.1"/>
    <property type="molecule type" value="Genomic_DNA"/>
</dbReference>
<evidence type="ECO:0000256" key="1">
    <source>
        <dbReference type="SAM" id="Phobius"/>
    </source>
</evidence>
<reference evidence="4 5" key="1">
    <citation type="submission" date="2018-08" db="EMBL/GenBank/DDBJ databases">
        <title>Mucilaginibacter sp. MYSH2.</title>
        <authorList>
            <person name="Seo T."/>
        </authorList>
    </citation>
    <scope>NUCLEOTIDE SEQUENCE [LARGE SCALE GENOMIC DNA]</scope>
    <source>
        <strain evidence="4 5">MYSH2</strain>
    </source>
</reference>
<feature type="transmembrane region" description="Helical" evidence="1">
    <location>
        <begin position="16"/>
        <end position="39"/>
    </location>
</feature>
<dbReference type="InterPro" id="IPR024425">
    <property type="entry name" value="LiaF-like_C"/>
</dbReference>
<dbReference type="PANTHER" id="PTHR40763:SF5">
    <property type="entry name" value="MEMBRANE PROTEIN"/>
    <property type="match status" value="1"/>
</dbReference>
<keyword evidence="1" id="KW-0812">Transmembrane</keyword>
<comment type="caution">
    <text evidence="4">The sequence shown here is derived from an EMBL/GenBank/DDBJ whole genome shotgun (WGS) entry which is preliminary data.</text>
</comment>
<dbReference type="InterPro" id="IPR054331">
    <property type="entry name" value="LiaF_TM"/>
</dbReference>
<evidence type="ECO:0000259" key="2">
    <source>
        <dbReference type="Pfam" id="PF09922"/>
    </source>
</evidence>
<keyword evidence="1" id="KW-1133">Transmembrane helix</keyword>